<dbReference type="EMBL" id="CP036318">
    <property type="protein sequence ID" value="QDV59146.1"/>
    <property type="molecule type" value="Genomic_DNA"/>
</dbReference>
<accession>A0A518J1D2</accession>
<name>A0A518J1D2_9BACT</name>
<protein>
    <submittedName>
        <fullName evidence="1">Uncharacterized protein</fullName>
    </submittedName>
</protein>
<evidence type="ECO:0000313" key="1">
    <source>
        <dbReference type="EMBL" id="QDV59146.1"/>
    </source>
</evidence>
<evidence type="ECO:0000313" key="2">
    <source>
        <dbReference type="Proteomes" id="UP000316770"/>
    </source>
</evidence>
<keyword evidence="2" id="KW-1185">Reference proteome</keyword>
<dbReference type="Proteomes" id="UP000316770">
    <property type="component" value="Chromosome"/>
</dbReference>
<gene>
    <name evidence="1" type="ORF">Mal33_51740</name>
</gene>
<organism evidence="1 2">
    <name type="scientific">Rosistilla oblonga</name>
    <dbReference type="NCBI Taxonomy" id="2527990"/>
    <lineage>
        <taxon>Bacteria</taxon>
        <taxon>Pseudomonadati</taxon>
        <taxon>Planctomycetota</taxon>
        <taxon>Planctomycetia</taxon>
        <taxon>Pirellulales</taxon>
        <taxon>Pirellulaceae</taxon>
        <taxon>Rosistilla</taxon>
    </lineage>
</organism>
<reference evidence="1 2" key="1">
    <citation type="submission" date="2019-02" db="EMBL/GenBank/DDBJ databases">
        <title>Deep-cultivation of Planctomycetes and their phenomic and genomic characterization uncovers novel biology.</title>
        <authorList>
            <person name="Wiegand S."/>
            <person name="Jogler M."/>
            <person name="Boedeker C."/>
            <person name="Pinto D."/>
            <person name="Vollmers J."/>
            <person name="Rivas-Marin E."/>
            <person name="Kohn T."/>
            <person name="Peeters S.H."/>
            <person name="Heuer A."/>
            <person name="Rast P."/>
            <person name="Oberbeckmann S."/>
            <person name="Bunk B."/>
            <person name="Jeske O."/>
            <person name="Meyerdierks A."/>
            <person name="Storesund J.E."/>
            <person name="Kallscheuer N."/>
            <person name="Luecker S."/>
            <person name="Lage O.M."/>
            <person name="Pohl T."/>
            <person name="Merkel B.J."/>
            <person name="Hornburger P."/>
            <person name="Mueller R.-W."/>
            <person name="Bruemmer F."/>
            <person name="Labrenz M."/>
            <person name="Spormann A.M."/>
            <person name="Op den Camp H."/>
            <person name="Overmann J."/>
            <person name="Amann R."/>
            <person name="Jetten M.S.M."/>
            <person name="Mascher T."/>
            <person name="Medema M.H."/>
            <person name="Devos D.P."/>
            <person name="Kaster A.-K."/>
            <person name="Ovreas L."/>
            <person name="Rohde M."/>
            <person name="Galperin M.Y."/>
            <person name="Jogler C."/>
        </authorList>
    </citation>
    <scope>NUCLEOTIDE SEQUENCE [LARGE SCALE GENOMIC DNA]</scope>
    <source>
        <strain evidence="1 2">Mal33</strain>
    </source>
</reference>
<proteinExistence type="predicted"/>
<dbReference type="AlphaFoldDB" id="A0A518J1D2"/>
<sequence>MGSKLFSQTPPLPTPNLVYAGTVSRLIHASDDVTTPSLPFFNSQPHFAHSEYLRNTFISSSIFSSRSLALPP</sequence>